<gene>
    <name evidence="2" type="ORF">NAG76_14485</name>
</gene>
<keyword evidence="1" id="KW-1133">Transmembrane helix</keyword>
<feature type="transmembrane region" description="Helical" evidence="1">
    <location>
        <begin position="68"/>
        <end position="86"/>
    </location>
</feature>
<feature type="transmembrane region" description="Helical" evidence="1">
    <location>
        <begin position="16"/>
        <end position="33"/>
    </location>
</feature>
<dbReference type="InterPro" id="IPR032111">
    <property type="entry name" value="Clostridium_phage_holin"/>
</dbReference>
<evidence type="ECO:0000313" key="3">
    <source>
        <dbReference type="Proteomes" id="UP001056756"/>
    </source>
</evidence>
<organism evidence="2 3">
    <name type="scientific">Candidatus Pristimantibacillus lignocellulolyticus</name>
    <dbReference type="NCBI Taxonomy" id="2994561"/>
    <lineage>
        <taxon>Bacteria</taxon>
        <taxon>Bacillati</taxon>
        <taxon>Bacillota</taxon>
        <taxon>Bacilli</taxon>
        <taxon>Bacillales</taxon>
        <taxon>Paenibacillaceae</taxon>
        <taxon>Candidatus Pristimantibacillus</taxon>
    </lineage>
</organism>
<evidence type="ECO:0000313" key="2">
    <source>
        <dbReference type="EMBL" id="URN93046.1"/>
    </source>
</evidence>
<dbReference type="KEGG" id="plig:NAG76_14485"/>
<feature type="transmembrane region" description="Helical" evidence="1">
    <location>
        <begin position="45"/>
        <end position="62"/>
    </location>
</feature>
<dbReference type="Pfam" id="PF16079">
    <property type="entry name" value="Phage_holin_5_2"/>
    <property type="match status" value="1"/>
</dbReference>
<keyword evidence="1" id="KW-0472">Membrane</keyword>
<accession>A0A9J6ZA18</accession>
<evidence type="ECO:0000256" key="1">
    <source>
        <dbReference type="SAM" id="Phobius"/>
    </source>
</evidence>
<protein>
    <submittedName>
        <fullName evidence="2">Phage holin family protein</fullName>
    </submittedName>
</protein>
<dbReference type="AlphaFoldDB" id="A0A9J6ZA18"/>
<reference evidence="2" key="1">
    <citation type="submission" date="2022-05" db="EMBL/GenBank/DDBJ databases">
        <title>Novel bacterial taxa in a minimal lignocellulolytic consortium and its capacity to transform plastics disclosed by genome-resolved metagenomics.</title>
        <authorList>
            <person name="Rodriguez C.A.D."/>
            <person name="Diaz-Garcia L."/>
            <person name="Herrera K."/>
            <person name="Tarazona N.A."/>
            <person name="Sproer C."/>
            <person name="Overmann J."/>
            <person name="Jimenez D.J."/>
        </authorList>
    </citation>
    <scope>NUCLEOTIDE SEQUENCE</scope>
    <source>
        <strain evidence="2">MAG5</strain>
    </source>
</reference>
<name>A0A9J6ZA18_9BACL</name>
<proteinExistence type="predicted"/>
<dbReference type="Proteomes" id="UP001056756">
    <property type="component" value="Chromosome"/>
</dbReference>
<sequence>MEFIFDNEIYLLVKQYIEPEMLIVVPTLLFLGWMMKSTPKVPDWLIPYINTVVGILAGIAMTPSIVDGIIQGVLVSAMSVLIYNLYRQWKHKKGKDSNSDSDQI</sequence>
<keyword evidence="1" id="KW-0812">Transmembrane</keyword>
<dbReference type="EMBL" id="CP097899">
    <property type="protein sequence ID" value="URN93046.1"/>
    <property type="molecule type" value="Genomic_DNA"/>
</dbReference>